<dbReference type="Proteomes" id="UP000053593">
    <property type="component" value="Unassembled WGS sequence"/>
</dbReference>
<organism evidence="2 3">
    <name type="scientific">Collybiopsis luxurians FD-317 M1</name>
    <dbReference type="NCBI Taxonomy" id="944289"/>
    <lineage>
        <taxon>Eukaryota</taxon>
        <taxon>Fungi</taxon>
        <taxon>Dikarya</taxon>
        <taxon>Basidiomycota</taxon>
        <taxon>Agaricomycotina</taxon>
        <taxon>Agaricomycetes</taxon>
        <taxon>Agaricomycetidae</taxon>
        <taxon>Agaricales</taxon>
        <taxon>Marasmiineae</taxon>
        <taxon>Omphalotaceae</taxon>
        <taxon>Collybiopsis</taxon>
        <taxon>Collybiopsis luxurians</taxon>
    </lineage>
</organism>
<feature type="chain" id="PRO_5002207669" evidence="1">
    <location>
        <begin position="23"/>
        <end position="69"/>
    </location>
</feature>
<protein>
    <submittedName>
        <fullName evidence="2">Uncharacterized protein</fullName>
    </submittedName>
</protein>
<reference evidence="2 3" key="1">
    <citation type="submission" date="2014-04" db="EMBL/GenBank/DDBJ databases">
        <title>Evolutionary Origins and Diversification of the Mycorrhizal Mutualists.</title>
        <authorList>
            <consortium name="DOE Joint Genome Institute"/>
            <consortium name="Mycorrhizal Genomics Consortium"/>
            <person name="Kohler A."/>
            <person name="Kuo A."/>
            <person name="Nagy L.G."/>
            <person name="Floudas D."/>
            <person name="Copeland A."/>
            <person name="Barry K.W."/>
            <person name="Cichocki N."/>
            <person name="Veneault-Fourrey C."/>
            <person name="LaButti K."/>
            <person name="Lindquist E.A."/>
            <person name="Lipzen A."/>
            <person name="Lundell T."/>
            <person name="Morin E."/>
            <person name="Murat C."/>
            <person name="Riley R."/>
            <person name="Ohm R."/>
            <person name="Sun H."/>
            <person name="Tunlid A."/>
            <person name="Henrissat B."/>
            <person name="Grigoriev I.V."/>
            <person name="Hibbett D.S."/>
            <person name="Martin F."/>
        </authorList>
    </citation>
    <scope>NUCLEOTIDE SEQUENCE [LARGE SCALE GENOMIC DNA]</scope>
    <source>
        <strain evidence="2 3">FD-317 M1</strain>
    </source>
</reference>
<keyword evidence="1" id="KW-0732">Signal</keyword>
<evidence type="ECO:0000313" key="2">
    <source>
        <dbReference type="EMBL" id="KIK53015.1"/>
    </source>
</evidence>
<name>A0A0D0ARQ2_9AGAR</name>
<gene>
    <name evidence="2" type="ORF">GYMLUDRAFT_250726</name>
</gene>
<dbReference type="AlphaFoldDB" id="A0A0D0ARQ2"/>
<evidence type="ECO:0000256" key="1">
    <source>
        <dbReference type="SAM" id="SignalP"/>
    </source>
</evidence>
<dbReference type="OrthoDB" id="4466885at2759"/>
<proteinExistence type="predicted"/>
<accession>A0A0D0ARQ2</accession>
<dbReference type="HOGENOM" id="CLU_174978_1_0_1"/>
<sequence length="69" mass="7187">MKFFTLISTISALLVAPIGTGAIAPDSDSACRCPNNCQHQFDDSCAFYQDGNVVNRACVNGNGGLTCAT</sequence>
<dbReference type="EMBL" id="KN834834">
    <property type="protein sequence ID" value="KIK53015.1"/>
    <property type="molecule type" value="Genomic_DNA"/>
</dbReference>
<feature type="signal peptide" evidence="1">
    <location>
        <begin position="1"/>
        <end position="22"/>
    </location>
</feature>
<keyword evidence="3" id="KW-1185">Reference proteome</keyword>
<evidence type="ECO:0000313" key="3">
    <source>
        <dbReference type="Proteomes" id="UP000053593"/>
    </source>
</evidence>